<organism evidence="1 2">
    <name type="scientific">Solanum verrucosum</name>
    <dbReference type="NCBI Taxonomy" id="315347"/>
    <lineage>
        <taxon>Eukaryota</taxon>
        <taxon>Viridiplantae</taxon>
        <taxon>Streptophyta</taxon>
        <taxon>Embryophyta</taxon>
        <taxon>Tracheophyta</taxon>
        <taxon>Spermatophyta</taxon>
        <taxon>Magnoliopsida</taxon>
        <taxon>eudicotyledons</taxon>
        <taxon>Gunneridae</taxon>
        <taxon>Pentapetalae</taxon>
        <taxon>asterids</taxon>
        <taxon>lamiids</taxon>
        <taxon>Solanales</taxon>
        <taxon>Solanaceae</taxon>
        <taxon>Solanoideae</taxon>
        <taxon>Solaneae</taxon>
        <taxon>Solanum</taxon>
    </lineage>
</organism>
<accession>A0AAF0U8T5</accession>
<reference evidence="1" key="1">
    <citation type="submission" date="2023-08" db="EMBL/GenBank/DDBJ databases">
        <title>A de novo genome assembly of Solanum verrucosum Schlechtendal, a Mexican diploid species geographically isolated from the other diploid A-genome species in potato relatives.</title>
        <authorList>
            <person name="Hosaka K."/>
        </authorList>
    </citation>
    <scope>NUCLEOTIDE SEQUENCE</scope>
    <source>
        <tissue evidence="1">Young leaves</tissue>
    </source>
</reference>
<dbReference type="EMBL" id="CP133619">
    <property type="protein sequence ID" value="WMV41256.1"/>
    <property type="molecule type" value="Genomic_DNA"/>
</dbReference>
<keyword evidence="2" id="KW-1185">Reference proteome</keyword>
<evidence type="ECO:0000313" key="1">
    <source>
        <dbReference type="EMBL" id="WMV41256.1"/>
    </source>
</evidence>
<name>A0AAF0U8T5_SOLVR</name>
<protein>
    <recommendedName>
        <fullName evidence="3">Retrovirus-related Pol polyprotein from transposon TNT 1-94</fullName>
    </recommendedName>
</protein>
<dbReference type="Proteomes" id="UP001234989">
    <property type="component" value="Chromosome 8"/>
</dbReference>
<evidence type="ECO:0000313" key="2">
    <source>
        <dbReference type="Proteomes" id="UP001234989"/>
    </source>
</evidence>
<dbReference type="AlphaFoldDB" id="A0AAF0U8T5"/>
<proteinExistence type="predicted"/>
<sequence>MVARSSVELEFRAMAATACELVWIKQLLGELKFG</sequence>
<gene>
    <name evidence="1" type="ORF">MTR67_034641</name>
</gene>
<evidence type="ECO:0008006" key="3">
    <source>
        <dbReference type="Google" id="ProtNLM"/>
    </source>
</evidence>